<keyword evidence="7" id="KW-1185">Reference proteome</keyword>
<dbReference type="AlphaFoldDB" id="A0A9P6H7P5"/>
<keyword evidence="4" id="KW-1133">Transmembrane helix</keyword>
<comment type="caution">
    <text evidence="6">The sequence shown here is derived from an EMBL/GenBank/DDBJ whole genome shotgun (WGS) entry which is preliminary data.</text>
</comment>
<keyword evidence="1" id="KW-0732">Signal</keyword>
<dbReference type="SUPFAM" id="SSF48230">
    <property type="entry name" value="Chondroitin AC/alginate lyase"/>
    <property type="match status" value="1"/>
</dbReference>
<dbReference type="Proteomes" id="UP000736335">
    <property type="component" value="Unassembled WGS sequence"/>
</dbReference>
<reference evidence="6" key="1">
    <citation type="journal article" date="2020" name="Nat. Commun.">
        <title>Large-scale genome sequencing of mycorrhizal fungi provides insights into the early evolution of symbiotic traits.</title>
        <authorList>
            <person name="Miyauchi S."/>
            <person name="Kiss E."/>
            <person name="Kuo A."/>
            <person name="Drula E."/>
            <person name="Kohler A."/>
            <person name="Sanchez-Garcia M."/>
            <person name="Morin E."/>
            <person name="Andreopoulos B."/>
            <person name="Barry K.W."/>
            <person name="Bonito G."/>
            <person name="Buee M."/>
            <person name="Carver A."/>
            <person name="Chen C."/>
            <person name="Cichocki N."/>
            <person name="Clum A."/>
            <person name="Culley D."/>
            <person name="Crous P.W."/>
            <person name="Fauchery L."/>
            <person name="Girlanda M."/>
            <person name="Hayes R.D."/>
            <person name="Keri Z."/>
            <person name="LaButti K."/>
            <person name="Lipzen A."/>
            <person name="Lombard V."/>
            <person name="Magnuson J."/>
            <person name="Maillard F."/>
            <person name="Murat C."/>
            <person name="Nolan M."/>
            <person name="Ohm R.A."/>
            <person name="Pangilinan J."/>
            <person name="Pereira M.F."/>
            <person name="Perotto S."/>
            <person name="Peter M."/>
            <person name="Pfister S."/>
            <person name="Riley R."/>
            <person name="Sitrit Y."/>
            <person name="Stielow J.B."/>
            <person name="Szollosi G."/>
            <person name="Zifcakova L."/>
            <person name="Stursova M."/>
            <person name="Spatafora J.W."/>
            <person name="Tedersoo L."/>
            <person name="Vaario L.M."/>
            <person name="Yamada A."/>
            <person name="Yan M."/>
            <person name="Wang P."/>
            <person name="Xu J."/>
            <person name="Bruns T."/>
            <person name="Baldrian P."/>
            <person name="Vilgalys R."/>
            <person name="Dunand C."/>
            <person name="Henrissat B."/>
            <person name="Grigoriev I.V."/>
            <person name="Hibbett D."/>
            <person name="Nagy L.G."/>
            <person name="Martin F.M."/>
        </authorList>
    </citation>
    <scope>NUCLEOTIDE SEQUENCE</scope>
    <source>
        <strain evidence="6">UH-Tt-Lm1</strain>
    </source>
</reference>
<keyword evidence="4" id="KW-0812">Transmembrane</keyword>
<keyword evidence="4" id="KW-0472">Membrane</keyword>
<feature type="compositionally biased region" description="Polar residues" evidence="3">
    <location>
        <begin position="420"/>
        <end position="443"/>
    </location>
</feature>
<accession>A0A9P6H7P5</accession>
<dbReference type="EMBL" id="WIUZ02000014">
    <property type="protein sequence ID" value="KAF9781242.1"/>
    <property type="molecule type" value="Genomic_DNA"/>
</dbReference>
<evidence type="ECO:0000313" key="7">
    <source>
        <dbReference type="Proteomes" id="UP000736335"/>
    </source>
</evidence>
<dbReference type="GO" id="GO:0016829">
    <property type="term" value="F:lyase activity"/>
    <property type="evidence" value="ECO:0007669"/>
    <property type="project" value="UniProtKB-KW"/>
</dbReference>
<evidence type="ECO:0000259" key="5">
    <source>
        <dbReference type="Pfam" id="PF05426"/>
    </source>
</evidence>
<evidence type="ECO:0000256" key="4">
    <source>
        <dbReference type="SAM" id="Phobius"/>
    </source>
</evidence>
<feature type="transmembrane region" description="Helical" evidence="4">
    <location>
        <begin position="453"/>
        <end position="473"/>
    </location>
</feature>
<feature type="domain" description="Alginate lyase" evidence="5">
    <location>
        <begin position="73"/>
        <end position="359"/>
    </location>
</feature>
<dbReference type="Gene3D" id="1.50.10.100">
    <property type="entry name" value="Chondroitin AC/alginate lyase"/>
    <property type="match status" value="1"/>
</dbReference>
<organism evidence="6 7">
    <name type="scientific">Thelephora terrestris</name>
    <dbReference type="NCBI Taxonomy" id="56493"/>
    <lineage>
        <taxon>Eukaryota</taxon>
        <taxon>Fungi</taxon>
        <taxon>Dikarya</taxon>
        <taxon>Basidiomycota</taxon>
        <taxon>Agaricomycotina</taxon>
        <taxon>Agaricomycetes</taxon>
        <taxon>Thelephorales</taxon>
        <taxon>Thelephoraceae</taxon>
        <taxon>Thelephora</taxon>
    </lineage>
</organism>
<feature type="region of interest" description="Disordered" evidence="3">
    <location>
        <begin position="417"/>
        <end position="443"/>
    </location>
</feature>
<proteinExistence type="predicted"/>
<dbReference type="OrthoDB" id="63533at2759"/>
<name>A0A9P6H7P5_9AGAM</name>
<keyword evidence="2 6" id="KW-0456">Lyase</keyword>
<dbReference type="Pfam" id="PF05426">
    <property type="entry name" value="Alginate_lyase"/>
    <property type="match status" value="1"/>
</dbReference>
<sequence length="474" mass="52380">MPILTHPKSQLARGILSLILGALPTTVYSLTSYANDFVDPNYILGRNFPANTAIAQKTILKWADQYAALGPWSVMNKTIVPPTGDKHTYMSWLPYWWPDCSNVGNTTVLPEKEVYTKCKYVLHDGKFNPDVRSVNDTGAFQTMSDAVLYNTLAWAINGSDVYMNNAVHYIDTWFINPATYMYPNLDFAQGRRGVGGNNGSQTGVLDLKGMTKISSSLMILRNATASAWTKDLDDKMNQWSTQYIDWLENSPLALGEKAAANNHGSFYYNQIAALKFLVGNSTGALTSLDEFFNGIYKNQINADGEQPLEAKRTRPYHYRAYNLAALITNARLAKYAGWDVYQHTTNSGATIQKALDFTMTIDPGKEVASELYPIVAAVGAIYGDPNGTYTSFLARFDEAYPAEPHFLWNQPLNDKGWASRNPNHGENTAPGNSTVTKKGTGGNIPTKQFNGSIRVFAGTIFLTTLCVLVSWVLA</sequence>
<evidence type="ECO:0000256" key="2">
    <source>
        <dbReference type="ARBA" id="ARBA00023239"/>
    </source>
</evidence>
<evidence type="ECO:0000313" key="6">
    <source>
        <dbReference type="EMBL" id="KAF9781242.1"/>
    </source>
</evidence>
<protein>
    <submittedName>
        <fullName evidence="6">Chondroitin AC/alginate lyase</fullName>
    </submittedName>
</protein>
<dbReference type="InterPro" id="IPR008397">
    <property type="entry name" value="Alginate_lyase_dom"/>
</dbReference>
<dbReference type="GO" id="GO:0042597">
    <property type="term" value="C:periplasmic space"/>
    <property type="evidence" value="ECO:0007669"/>
    <property type="project" value="InterPro"/>
</dbReference>
<gene>
    <name evidence="6" type="ORF">BJ322DRAFT_1010905</name>
</gene>
<evidence type="ECO:0000256" key="1">
    <source>
        <dbReference type="ARBA" id="ARBA00022729"/>
    </source>
</evidence>
<evidence type="ECO:0000256" key="3">
    <source>
        <dbReference type="SAM" id="MobiDB-lite"/>
    </source>
</evidence>
<reference evidence="6" key="2">
    <citation type="submission" date="2020-11" db="EMBL/GenBank/DDBJ databases">
        <authorList>
            <consortium name="DOE Joint Genome Institute"/>
            <person name="Kuo A."/>
            <person name="Miyauchi S."/>
            <person name="Kiss E."/>
            <person name="Drula E."/>
            <person name="Kohler A."/>
            <person name="Sanchez-Garcia M."/>
            <person name="Andreopoulos B."/>
            <person name="Barry K.W."/>
            <person name="Bonito G."/>
            <person name="Buee M."/>
            <person name="Carver A."/>
            <person name="Chen C."/>
            <person name="Cichocki N."/>
            <person name="Clum A."/>
            <person name="Culley D."/>
            <person name="Crous P.W."/>
            <person name="Fauchery L."/>
            <person name="Girlanda M."/>
            <person name="Hayes R."/>
            <person name="Keri Z."/>
            <person name="Labutti K."/>
            <person name="Lipzen A."/>
            <person name="Lombard V."/>
            <person name="Magnuson J."/>
            <person name="Maillard F."/>
            <person name="Morin E."/>
            <person name="Murat C."/>
            <person name="Nolan M."/>
            <person name="Ohm R."/>
            <person name="Pangilinan J."/>
            <person name="Pereira M."/>
            <person name="Perotto S."/>
            <person name="Peter M."/>
            <person name="Riley R."/>
            <person name="Sitrit Y."/>
            <person name="Stielow B."/>
            <person name="Szollosi G."/>
            <person name="Zifcakova L."/>
            <person name="Stursova M."/>
            <person name="Spatafora J.W."/>
            <person name="Tedersoo L."/>
            <person name="Vaario L.-M."/>
            <person name="Yamada A."/>
            <person name="Yan M."/>
            <person name="Wang P."/>
            <person name="Xu J."/>
            <person name="Bruns T."/>
            <person name="Baldrian P."/>
            <person name="Vilgalys R."/>
            <person name="Henrissat B."/>
            <person name="Grigoriev I.V."/>
            <person name="Hibbett D."/>
            <person name="Nagy L.G."/>
            <person name="Martin F.M."/>
        </authorList>
    </citation>
    <scope>NUCLEOTIDE SEQUENCE</scope>
    <source>
        <strain evidence="6">UH-Tt-Lm1</strain>
    </source>
</reference>
<dbReference type="InterPro" id="IPR008929">
    <property type="entry name" value="Chondroitin_lyas"/>
</dbReference>